<evidence type="ECO:0000313" key="1">
    <source>
        <dbReference type="EMBL" id="KAJ9084609.1"/>
    </source>
</evidence>
<dbReference type="Proteomes" id="UP001165960">
    <property type="component" value="Unassembled WGS sequence"/>
</dbReference>
<reference evidence="1" key="1">
    <citation type="submission" date="2022-04" db="EMBL/GenBank/DDBJ databases">
        <title>Genome of the entomopathogenic fungus Entomophthora muscae.</title>
        <authorList>
            <person name="Elya C."/>
            <person name="Lovett B.R."/>
            <person name="Lee E."/>
            <person name="Macias A.M."/>
            <person name="Hajek A.E."/>
            <person name="De Bivort B.L."/>
            <person name="Kasson M.T."/>
            <person name="De Fine Licht H.H."/>
            <person name="Stajich J.E."/>
        </authorList>
    </citation>
    <scope>NUCLEOTIDE SEQUENCE</scope>
    <source>
        <strain evidence="1">Berkeley</strain>
    </source>
</reference>
<gene>
    <name evidence="1" type="ORF">DSO57_1022693</name>
</gene>
<keyword evidence="2" id="KW-1185">Reference proteome</keyword>
<evidence type="ECO:0000313" key="2">
    <source>
        <dbReference type="Proteomes" id="UP001165960"/>
    </source>
</evidence>
<proteinExistence type="predicted"/>
<name>A0ACC2UC28_9FUNG</name>
<organism evidence="1 2">
    <name type="scientific">Entomophthora muscae</name>
    <dbReference type="NCBI Taxonomy" id="34485"/>
    <lineage>
        <taxon>Eukaryota</taxon>
        <taxon>Fungi</taxon>
        <taxon>Fungi incertae sedis</taxon>
        <taxon>Zoopagomycota</taxon>
        <taxon>Entomophthoromycotina</taxon>
        <taxon>Entomophthoromycetes</taxon>
        <taxon>Entomophthorales</taxon>
        <taxon>Entomophthoraceae</taxon>
        <taxon>Entomophthora</taxon>
    </lineage>
</organism>
<comment type="caution">
    <text evidence="1">The sequence shown here is derived from an EMBL/GenBank/DDBJ whole genome shotgun (WGS) entry which is preliminary data.</text>
</comment>
<sequence>MKFFIAVLAIHALPTTEEPKKPVFIALNTNANEPIPVPEGIQDIFSDALKNSSQVSMTAIPATYSNPVKSKDLPLSLKETKPQETISAQNTTTPPMPTSKATTIPLHWTLFALTLCTMK</sequence>
<dbReference type="EMBL" id="QTSX02000825">
    <property type="protein sequence ID" value="KAJ9084609.1"/>
    <property type="molecule type" value="Genomic_DNA"/>
</dbReference>
<accession>A0ACC2UC28</accession>
<protein>
    <submittedName>
        <fullName evidence="1">Uncharacterized protein</fullName>
    </submittedName>
</protein>